<dbReference type="EMBL" id="GGFL01007324">
    <property type="protein sequence ID" value="MBW71502.1"/>
    <property type="molecule type" value="Transcribed_RNA"/>
</dbReference>
<name>A0A2M4D1P6_ANODA</name>
<proteinExistence type="predicted"/>
<keyword evidence="1" id="KW-0812">Transmembrane</keyword>
<keyword evidence="1" id="KW-0472">Membrane</keyword>
<evidence type="ECO:0000313" key="2">
    <source>
        <dbReference type="EMBL" id="MBW71502.1"/>
    </source>
</evidence>
<feature type="transmembrane region" description="Helical" evidence="1">
    <location>
        <begin position="49"/>
        <end position="67"/>
    </location>
</feature>
<organism evidence="2">
    <name type="scientific">Anopheles darlingi</name>
    <name type="common">Mosquito</name>
    <dbReference type="NCBI Taxonomy" id="43151"/>
    <lineage>
        <taxon>Eukaryota</taxon>
        <taxon>Metazoa</taxon>
        <taxon>Ecdysozoa</taxon>
        <taxon>Arthropoda</taxon>
        <taxon>Hexapoda</taxon>
        <taxon>Insecta</taxon>
        <taxon>Pterygota</taxon>
        <taxon>Neoptera</taxon>
        <taxon>Endopterygota</taxon>
        <taxon>Diptera</taxon>
        <taxon>Nematocera</taxon>
        <taxon>Culicoidea</taxon>
        <taxon>Culicidae</taxon>
        <taxon>Anophelinae</taxon>
        <taxon>Anopheles</taxon>
    </lineage>
</organism>
<evidence type="ECO:0000256" key="1">
    <source>
        <dbReference type="SAM" id="Phobius"/>
    </source>
</evidence>
<protein>
    <submittedName>
        <fullName evidence="2">Uncharacterized protein</fullName>
    </submittedName>
</protein>
<accession>A0A2M4D1P6</accession>
<keyword evidence="1" id="KW-1133">Transmembrane helix</keyword>
<reference evidence="2" key="1">
    <citation type="submission" date="2018-01" db="EMBL/GenBank/DDBJ databases">
        <title>An insight into the sialome of Amazonian anophelines.</title>
        <authorList>
            <person name="Ribeiro J.M."/>
            <person name="Scarpassa V."/>
            <person name="Calvo E."/>
        </authorList>
    </citation>
    <scope>NUCLEOTIDE SEQUENCE</scope>
</reference>
<dbReference type="AlphaFoldDB" id="A0A2M4D1P6"/>
<sequence>MVDTLSSFLEPVWPTAVMFDVAFLRLLAATTSERTMELSDDAGDSFSCFGCLLAVAISLSTGLAIPFTNLDRCCAS</sequence>